<keyword evidence="3" id="KW-0813">Transport</keyword>
<dbReference type="FunFam" id="1.20.1250.20:FF:000144">
    <property type="entry name" value="Picot, isoform B"/>
    <property type="match status" value="1"/>
</dbReference>
<dbReference type="EMBL" id="GEZM01023393">
    <property type="protein sequence ID" value="JAV88413.1"/>
    <property type="molecule type" value="Transcribed_RNA"/>
</dbReference>
<protein>
    <recommendedName>
        <fullName evidence="11">Putative inorganic phosphate cotransporter</fullName>
    </recommendedName>
</protein>
<dbReference type="GO" id="GO:0016020">
    <property type="term" value="C:membrane"/>
    <property type="evidence" value="ECO:0007669"/>
    <property type="project" value="UniProtKB-SubCell"/>
</dbReference>
<keyword evidence="6 12" id="KW-1133">Transmembrane helix</keyword>
<feature type="transmembrane region" description="Helical" evidence="12">
    <location>
        <begin position="318"/>
        <end position="337"/>
    </location>
</feature>
<proteinExistence type="inferred from homology"/>
<evidence type="ECO:0000256" key="2">
    <source>
        <dbReference type="ARBA" id="ARBA00008586"/>
    </source>
</evidence>
<evidence type="ECO:0000256" key="4">
    <source>
        <dbReference type="ARBA" id="ARBA00022692"/>
    </source>
</evidence>
<dbReference type="GO" id="GO:0006814">
    <property type="term" value="P:sodium ion transport"/>
    <property type="evidence" value="ECO:0007669"/>
    <property type="project" value="UniProtKB-KW"/>
</dbReference>
<dbReference type="GeneID" id="116179126"/>
<dbReference type="CDD" id="cd17318">
    <property type="entry name" value="MFS_SLC17"/>
    <property type="match status" value="1"/>
</dbReference>
<feature type="transmembrane region" description="Helical" evidence="12">
    <location>
        <begin position="380"/>
        <end position="403"/>
    </location>
</feature>
<feature type="transmembrane region" description="Helical" evidence="12">
    <location>
        <begin position="147"/>
        <end position="166"/>
    </location>
</feature>
<dbReference type="RefSeq" id="XP_031354701.1">
    <property type="nucleotide sequence ID" value="XM_031498841.1"/>
</dbReference>
<keyword evidence="7" id="KW-0915">Sodium</keyword>
<organism evidence="14">
    <name type="scientific">Photinus pyralis</name>
    <name type="common">Common eastern firefly</name>
    <name type="synonym">Lampyris pyralis</name>
    <dbReference type="NCBI Taxonomy" id="7054"/>
    <lineage>
        <taxon>Eukaryota</taxon>
        <taxon>Metazoa</taxon>
        <taxon>Ecdysozoa</taxon>
        <taxon>Arthropoda</taxon>
        <taxon>Hexapoda</taxon>
        <taxon>Insecta</taxon>
        <taxon>Pterygota</taxon>
        <taxon>Neoptera</taxon>
        <taxon>Endopterygota</taxon>
        <taxon>Coleoptera</taxon>
        <taxon>Polyphaga</taxon>
        <taxon>Elateriformia</taxon>
        <taxon>Elateroidea</taxon>
        <taxon>Lampyridae</taxon>
        <taxon>Lampyrinae</taxon>
        <taxon>Photinus</taxon>
    </lineage>
</organism>
<evidence type="ECO:0000256" key="11">
    <source>
        <dbReference type="ARBA" id="ARBA00068450"/>
    </source>
</evidence>
<evidence type="ECO:0000259" key="13">
    <source>
        <dbReference type="PROSITE" id="PS50850"/>
    </source>
</evidence>
<feature type="transmembrane region" description="Helical" evidence="12">
    <location>
        <begin position="111"/>
        <end position="135"/>
    </location>
</feature>
<comment type="similarity">
    <text evidence="2">Belongs to the major facilitator superfamily. Sodium/anion cotransporter family.</text>
</comment>
<sequence>MEATYGCGARHTQVILLFLSVLLAYGMRVNMSVGIVAMTDKNTSPNPDVLTFEWDDQSIILTSFFIGYVIPQVIAGHLAKNFGAKIFITVTSIVGSLMAVLIPVVAPLGSWAVIVCRVIQGLAQGFLYPCIHNLLSKWVPPLERARLGTFVYAGGPLGTVVSMPFTGWISGTHLGWPYAFYIYGGAGLLWTVLWMVLGKNSPADYKAMNPTEKEYIELSLGAIPAERLPSKTPWAAFFKSLPVWALIFAHSGQSWGFSTLITNIPTYMADILHFDIKSNGVLSAGPYLLNWIVTISSGALIDYVISKKYLSVGVARKVANSVGLCIPAITLVTLGLISGPDTDIRNVALALLFVSVGANGSVLCGYHVNHMDLSPVYAGTLMGITNSVANFCGTVAPLLVHFIVTEPGNPMQWAIVFYISSAVYVIGSVVFVVFGSGEIQAWNNG</sequence>
<evidence type="ECO:0000256" key="9">
    <source>
        <dbReference type="ARBA" id="ARBA00023201"/>
    </source>
</evidence>
<evidence type="ECO:0000256" key="5">
    <source>
        <dbReference type="ARBA" id="ARBA00022847"/>
    </source>
</evidence>
<dbReference type="PANTHER" id="PTHR11662">
    <property type="entry name" value="SOLUTE CARRIER FAMILY 17"/>
    <property type="match status" value="1"/>
</dbReference>
<feature type="transmembrane region" description="Helical" evidence="12">
    <location>
        <begin position="178"/>
        <end position="197"/>
    </location>
</feature>
<evidence type="ECO:0000256" key="1">
    <source>
        <dbReference type="ARBA" id="ARBA00004141"/>
    </source>
</evidence>
<dbReference type="InterPro" id="IPR036259">
    <property type="entry name" value="MFS_trans_sf"/>
</dbReference>
<keyword evidence="5" id="KW-0769">Symport</keyword>
<dbReference type="Gene3D" id="1.20.1250.20">
    <property type="entry name" value="MFS general substrate transporter like domains"/>
    <property type="match status" value="2"/>
</dbReference>
<dbReference type="SUPFAM" id="SSF103473">
    <property type="entry name" value="MFS general substrate transporter"/>
    <property type="match status" value="1"/>
</dbReference>
<feature type="transmembrane region" description="Helical" evidence="12">
    <location>
        <begin position="14"/>
        <end position="38"/>
    </location>
</feature>
<reference evidence="14" key="1">
    <citation type="journal article" date="2016" name="Sci. Rep.">
        <title>Molecular characterization of firefly nuptial gifts: a multi-omics approach sheds light on postcopulatory sexual selection.</title>
        <authorList>
            <person name="Al-Wathiqui N."/>
            <person name="Fallon T.R."/>
            <person name="South A."/>
            <person name="Weng J.K."/>
            <person name="Lewis S.M."/>
        </authorList>
    </citation>
    <scope>NUCLEOTIDE SEQUENCE</scope>
</reference>
<dbReference type="AlphaFoldDB" id="A0A1Y1MRV5"/>
<feature type="transmembrane region" description="Helical" evidence="12">
    <location>
        <begin position="58"/>
        <end position="79"/>
    </location>
</feature>
<dbReference type="InterPro" id="IPR020846">
    <property type="entry name" value="MFS_dom"/>
</dbReference>
<evidence type="ECO:0000313" key="14">
    <source>
        <dbReference type="EMBL" id="JAV88413.1"/>
    </source>
</evidence>
<evidence type="ECO:0000256" key="6">
    <source>
        <dbReference type="ARBA" id="ARBA00022989"/>
    </source>
</evidence>
<keyword evidence="4 12" id="KW-0812">Transmembrane</keyword>
<dbReference type="FunFam" id="1.20.1250.20:FF:000003">
    <property type="entry name" value="Solute carrier family 17 member 3"/>
    <property type="match status" value="1"/>
</dbReference>
<dbReference type="Pfam" id="PF07690">
    <property type="entry name" value="MFS_1"/>
    <property type="match status" value="1"/>
</dbReference>
<keyword evidence="9" id="KW-0739">Sodium transport</keyword>
<evidence type="ECO:0000256" key="3">
    <source>
        <dbReference type="ARBA" id="ARBA00022448"/>
    </source>
</evidence>
<dbReference type="PANTHER" id="PTHR11662:SF280">
    <property type="entry name" value="FI21844P1-RELATED"/>
    <property type="match status" value="1"/>
</dbReference>
<comment type="subcellular location">
    <subcellularLocation>
        <location evidence="1">Membrane</location>
        <topology evidence="1">Multi-pass membrane protein</topology>
    </subcellularLocation>
</comment>
<evidence type="ECO:0000256" key="7">
    <source>
        <dbReference type="ARBA" id="ARBA00023053"/>
    </source>
</evidence>
<dbReference type="GO" id="GO:0006820">
    <property type="term" value="P:monoatomic anion transport"/>
    <property type="evidence" value="ECO:0007669"/>
    <property type="project" value="TreeGrafter"/>
</dbReference>
<keyword evidence="9" id="KW-0406">Ion transport</keyword>
<accession>A0A1Y1MRV5</accession>
<dbReference type="GO" id="GO:0015293">
    <property type="term" value="F:symporter activity"/>
    <property type="evidence" value="ECO:0007669"/>
    <property type="project" value="UniProtKB-KW"/>
</dbReference>
<comment type="function">
    <text evidence="10">May be an inorganic phosphate cotransporter.</text>
</comment>
<feature type="transmembrane region" description="Helical" evidence="12">
    <location>
        <begin position="287"/>
        <end position="306"/>
    </location>
</feature>
<evidence type="ECO:0000256" key="12">
    <source>
        <dbReference type="SAM" id="Phobius"/>
    </source>
</evidence>
<dbReference type="OrthoDB" id="2985014at2759"/>
<feature type="transmembrane region" description="Helical" evidence="12">
    <location>
        <begin position="86"/>
        <end position="105"/>
    </location>
</feature>
<feature type="transmembrane region" description="Helical" evidence="12">
    <location>
        <begin position="349"/>
        <end position="368"/>
    </location>
</feature>
<dbReference type="KEGG" id="ppyr:116179126"/>
<feature type="domain" description="Major facilitator superfamily (MFS) profile" evidence="13">
    <location>
        <begin position="12"/>
        <end position="439"/>
    </location>
</feature>
<evidence type="ECO:0000256" key="10">
    <source>
        <dbReference type="ARBA" id="ARBA00054632"/>
    </source>
</evidence>
<keyword evidence="8 12" id="KW-0472">Membrane</keyword>
<dbReference type="InterPro" id="IPR050382">
    <property type="entry name" value="MFS_Na/Anion_cotransporter"/>
</dbReference>
<evidence type="ECO:0000256" key="8">
    <source>
        <dbReference type="ARBA" id="ARBA00023136"/>
    </source>
</evidence>
<dbReference type="PROSITE" id="PS50850">
    <property type="entry name" value="MFS"/>
    <property type="match status" value="1"/>
</dbReference>
<name>A0A1Y1MRV5_PHOPY</name>
<dbReference type="InterPro" id="IPR011701">
    <property type="entry name" value="MFS"/>
</dbReference>
<feature type="transmembrane region" description="Helical" evidence="12">
    <location>
        <begin position="415"/>
        <end position="435"/>
    </location>
</feature>